<protein>
    <recommendedName>
        <fullName evidence="4">DUF1425 domain-containing protein</fullName>
    </recommendedName>
</protein>
<feature type="chain" id="PRO_5016003876" description="DUF1425 domain-containing protein" evidence="1">
    <location>
        <begin position="19"/>
        <end position="142"/>
    </location>
</feature>
<evidence type="ECO:0000256" key="1">
    <source>
        <dbReference type="SAM" id="SignalP"/>
    </source>
</evidence>
<dbReference type="PROSITE" id="PS51257">
    <property type="entry name" value="PROKAR_LIPOPROTEIN"/>
    <property type="match status" value="1"/>
</dbReference>
<dbReference type="EMBL" id="CP023004">
    <property type="protein sequence ID" value="AWI08566.1"/>
    <property type="molecule type" value="Genomic_DNA"/>
</dbReference>
<dbReference type="InterPro" id="IPR038483">
    <property type="entry name" value="YcfL-like_sf"/>
</dbReference>
<dbReference type="OrthoDB" id="193935at2"/>
<evidence type="ECO:0000313" key="3">
    <source>
        <dbReference type="Proteomes" id="UP000244896"/>
    </source>
</evidence>
<dbReference type="InterPro" id="IPR010824">
    <property type="entry name" value="DUF1425"/>
</dbReference>
<dbReference type="KEGG" id="elut:CKA38_04240"/>
<sequence>MKTLLSVLAIAAALFVTAGCASKNTHGTGPYLPQDTTKYTIENTENFVLMDQAAQYSITCTGLQERTTADGRLEIVANVKNREIRRIQVQISCVFKDAQRFSTGDETPWQTLILGENATEAVRFTASNAQSKTYTIRVRQSR</sequence>
<accession>A0A2U8E1B0</accession>
<keyword evidence="3" id="KW-1185">Reference proteome</keyword>
<evidence type="ECO:0008006" key="4">
    <source>
        <dbReference type="Google" id="ProtNLM"/>
    </source>
</evidence>
<keyword evidence="1" id="KW-0732">Signal</keyword>
<gene>
    <name evidence="2" type="ORF">CKA38_04240</name>
</gene>
<evidence type="ECO:0000313" key="2">
    <source>
        <dbReference type="EMBL" id="AWI08566.1"/>
    </source>
</evidence>
<reference evidence="2 3" key="1">
    <citation type="journal article" date="2018" name="Syst. Appl. Microbiol.">
        <title>Ereboglobus luteus gen. nov. sp. nov. from cockroach guts, and new insights into the oxygen relationship of the genera Opitutus and Didymococcus (Verrucomicrobia: Opitutaceae).</title>
        <authorList>
            <person name="Tegtmeier D."/>
            <person name="Belitz A."/>
            <person name="Radek R."/>
            <person name="Heimerl T."/>
            <person name="Brune A."/>
        </authorList>
    </citation>
    <scope>NUCLEOTIDE SEQUENCE [LARGE SCALE GENOMIC DNA]</scope>
    <source>
        <strain evidence="2 3">Ho45</strain>
    </source>
</reference>
<dbReference type="AlphaFoldDB" id="A0A2U8E1B0"/>
<dbReference type="Proteomes" id="UP000244896">
    <property type="component" value="Chromosome"/>
</dbReference>
<dbReference type="CDD" id="cd09030">
    <property type="entry name" value="DUF1425"/>
    <property type="match status" value="1"/>
</dbReference>
<proteinExistence type="predicted"/>
<feature type="signal peptide" evidence="1">
    <location>
        <begin position="1"/>
        <end position="18"/>
    </location>
</feature>
<dbReference type="Pfam" id="PF07233">
    <property type="entry name" value="DUF1425"/>
    <property type="match status" value="1"/>
</dbReference>
<organism evidence="2 3">
    <name type="scientific">Ereboglobus luteus</name>
    <dbReference type="NCBI Taxonomy" id="1796921"/>
    <lineage>
        <taxon>Bacteria</taxon>
        <taxon>Pseudomonadati</taxon>
        <taxon>Verrucomicrobiota</taxon>
        <taxon>Opitutia</taxon>
        <taxon>Opitutales</taxon>
        <taxon>Opitutaceae</taxon>
        <taxon>Ereboglobus</taxon>
    </lineage>
</organism>
<dbReference type="RefSeq" id="WP_108824374.1">
    <property type="nucleotide sequence ID" value="NZ_CP023004.1"/>
</dbReference>
<dbReference type="Gene3D" id="2.60.40.3230">
    <property type="match status" value="1"/>
</dbReference>
<name>A0A2U8E1B0_9BACT</name>